<dbReference type="Gene3D" id="2.60.40.10">
    <property type="entry name" value="Immunoglobulins"/>
    <property type="match status" value="1"/>
</dbReference>
<evidence type="ECO:0000256" key="4">
    <source>
        <dbReference type="ARBA" id="ARBA00022692"/>
    </source>
</evidence>
<dbReference type="PRINTS" id="PR00700">
    <property type="entry name" value="PRTYPHPHTASE"/>
</dbReference>
<keyword evidence="11" id="KW-1015">Disulfide bond</keyword>
<keyword evidence="6" id="KW-0677">Repeat</keyword>
<dbReference type="CDD" id="cd14550">
    <property type="entry name" value="R5-PTP-2"/>
    <property type="match status" value="1"/>
</dbReference>
<dbReference type="PANTHER" id="PTHR19134:SF461">
    <property type="entry name" value="RECEPTOR-TYPE TYROSINE-PROTEIN PHOSPHATASE ZETA"/>
    <property type="match status" value="1"/>
</dbReference>
<organism evidence="20 21">
    <name type="scientific">Anabas testudineus</name>
    <name type="common">Climbing perch</name>
    <name type="synonym">Anthias testudineus</name>
    <dbReference type="NCBI Taxonomy" id="64144"/>
    <lineage>
        <taxon>Eukaryota</taxon>
        <taxon>Metazoa</taxon>
        <taxon>Chordata</taxon>
        <taxon>Craniata</taxon>
        <taxon>Vertebrata</taxon>
        <taxon>Euteleostomi</taxon>
        <taxon>Actinopterygii</taxon>
        <taxon>Neopterygii</taxon>
        <taxon>Teleostei</taxon>
        <taxon>Neoteleostei</taxon>
        <taxon>Acanthomorphata</taxon>
        <taxon>Anabantaria</taxon>
        <taxon>Anabantiformes</taxon>
        <taxon>Anabantoidei</taxon>
        <taxon>Anabantidae</taxon>
        <taxon>Anabas</taxon>
    </lineage>
</organism>
<sequence length="1173" mass="132728">MEAPVPRTDIIISQLLLFSQIVVAAEPLVRGLRKLPEDINWSYSGTLNQRNWGKKYPFCNGARQSPVDIDETFTQVRLQYQNLQLEGWDKLTAESSTIHNNGKTVAIDVEGEFFVSGGGLSSRFRVGRITFHWGRCNATSDGSEHSLNGMKYPLEMQIYCYDPDEFQSLDEAVREGGRISAVAVLFEVISLDDNENLIHVIEAVSTVSRFGTRLMEAFTLRSLLPNNTDKYYIYNGSLTAPPCSEMVEWIVFKHTVTISETQLEVFCEVMTMEQAGYVMLTDYLQNNFREQQQQFMGQVFASYTGVEDVLTPSTSSNKLNSLKNVQADAQNDTTIVVTWERPRVVYDTTIDWYTVTYQRLQGRDQSKQEYRTDGDQDVGAIIPNLLSNSSYVVQVIAVCTNGLRGRWSDQIIVDMPLEDPGTQTLLHLKFGQHELQYRPMLINYKCQRSARLISYPILVTPLPEGSNSSHESQVGLVGGVEREKRTVVPLAVVSTLTILCLLVLVGILIYWRYRYILICLCYRNCFQAANFYPDDSASPKVISAPSTPLLLATDGHEPMTVKQFVKHVMELHSTNTFSKEFEEVQVCTVDMGITTDSSNHPDNKSKNRYINILAYDHSRVKLSNSLDRDGKCGDYINANFVDGYERTRAYIAAQGPLRAGREDFWRMIWQQNVGVIVMITNLKEKGRTKCDQYWPEENQEEYGPYQVTLKSSKTLAYYTLRIFTVRDATNKVHHKHHTTKRAEHTVLHYHYTQWPDMGVPEYTLPVLSFIRASSQARTQEMGPVLVHCSAGVGRTGTYIVIDSMLQQIQDQGTVNVLGFLKHVRTQRNFLVQTEEQYVFIHDVLVEAILSRDTSVTSDLLHTYVSDLLTPGASGRTRMDKQFKLISQRQAKHADYSTALKDGNAERNRARALMPVERSRVCLTASETNSTGYINASYVMGYQHSKEFIVTQTPLSSTVADFWRMIWEHNTHTVVCLPDPHCQSEEGQCCVYWPSKDKPLICEGFTVTYSGEKHVSLSNDERLLVQDFTMASTQNNYVLEVCHYSAPCWPNPDSPIRNSFDLINQVREHSTHAGGPTVVHDPLGGATSGLFCALTTLSSQLEEEGSVDVYQVARMTNLMRPGVFNDVEQYQYLYRGVLSLVSSQEDQRALQSPETNGSVPLGQNNIAESLESLM</sequence>
<evidence type="ECO:0000259" key="19">
    <source>
        <dbReference type="PROSITE" id="PS51144"/>
    </source>
</evidence>
<keyword evidence="10 14" id="KW-0472">Membrane</keyword>
<dbReference type="FunFam" id="3.90.190.10:FF:000013">
    <property type="entry name" value="receptor-type tyrosine-protein phosphatase zeta isoform X1"/>
    <property type="match status" value="1"/>
</dbReference>
<comment type="subcellular location">
    <subcellularLocation>
        <location evidence="1">Membrane</location>
        <topology evidence="1">Single-pass type I membrane protein</topology>
    </subcellularLocation>
</comment>
<protein>
    <recommendedName>
        <fullName evidence="3">protein-tyrosine-phosphatase</fullName>
        <ecNumber evidence="3">3.1.3.48</ecNumber>
    </recommendedName>
</protein>
<keyword evidence="8" id="KW-0904">Protein phosphatase</keyword>
<evidence type="ECO:0000313" key="20">
    <source>
        <dbReference type="Ensembl" id="ENSATEP00000005453.3"/>
    </source>
</evidence>
<dbReference type="CDD" id="cd00063">
    <property type="entry name" value="FN3"/>
    <property type="match status" value="1"/>
</dbReference>
<dbReference type="Pfam" id="PF00102">
    <property type="entry name" value="Y_phosphatase"/>
    <property type="match status" value="2"/>
</dbReference>
<dbReference type="Ensembl" id="ENSATET00000005544.3">
    <property type="protein sequence ID" value="ENSATEP00000005453.3"/>
    <property type="gene ID" value="ENSATEG00000003764.3"/>
</dbReference>
<reference evidence="20" key="1">
    <citation type="submission" date="2021-04" db="EMBL/GenBank/DDBJ databases">
        <authorList>
            <consortium name="Wellcome Sanger Institute Data Sharing"/>
        </authorList>
    </citation>
    <scope>NUCLEOTIDE SEQUENCE [LARGE SCALE GENOMIC DNA]</scope>
</reference>
<name>A0A3Q1HK94_ANATE</name>
<evidence type="ECO:0000259" key="18">
    <source>
        <dbReference type="PROSITE" id="PS50853"/>
    </source>
</evidence>
<dbReference type="InterPro" id="IPR029021">
    <property type="entry name" value="Prot-tyrosine_phosphatase-like"/>
</dbReference>
<dbReference type="CDD" id="cd03122">
    <property type="entry name" value="alpha_CARP_receptor_like"/>
    <property type="match status" value="1"/>
</dbReference>
<keyword evidence="12" id="KW-0325">Glycoprotein</keyword>
<dbReference type="InterPro" id="IPR050348">
    <property type="entry name" value="Protein-Tyr_Phosphatase"/>
</dbReference>
<dbReference type="Pfam" id="PF00041">
    <property type="entry name" value="fn3"/>
    <property type="match status" value="1"/>
</dbReference>
<evidence type="ECO:0000256" key="2">
    <source>
        <dbReference type="ARBA" id="ARBA00006246"/>
    </source>
</evidence>
<evidence type="ECO:0000256" key="14">
    <source>
        <dbReference type="SAM" id="Phobius"/>
    </source>
</evidence>
<dbReference type="Pfam" id="PF00194">
    <property type="entry name" value="Carb_anhydrase"/>
    <property type="match status" value="1"/>
</dbReference>
<evidence type="ECO:0000313" key="21">
    <source>
        <dbReference type="Proteomes" id="UP000265040"/>
    </source>
</evidence>
<evidence type="ECO:0000256" key="1">
    <source>
        <dbReference type="ARBA" id="ARBA00004479"/>
    </source>
</evidence>
<dbReference type="STRING" id="64144.ENSATEP00000005453"/>
<reference evidence="20" key="3">
    <citation type="submission" date="2025-09" db="UniProtKB">
        <authorList>
            <consortium name="Ensembl"/>
        </authorList>
    </citation>
    <scope>IDENTIFICATION</scope>
</reference>
<dbReference type="SUPFAM" id="SSF49265">
    <property type="entry name" value="Fibronectin type III"/>
    <property type="match status" value="1"/>
</dbReference>
<dbReference type="SUPFAM" id="SSF51069">
    <property type="entry name" value="Carbonic anhydrase"/>
    <property type="match status" value="1"/>
</dbReference>
<dbReference type="SMART" id="SM00404">
    <property type="entry name" value="PTPc_motif"/>
    <property type="match status" value="2"/>
</dbReference>
<feature type="domain" description="Tyrosine specific protein phosphatases" evidence="17">
    <location>
        <begin position="764"/>
        <end position="838"/>
    </location>
</feature>
<dbReference type="Proteomes" id="UP000265040">
    <property type="component" value="Chromosome 23"/>
</dbReference>
<dbReference type="Gene3D" id="3.10.200.10">
    <property type="entry name" value="Alpha carbonic anhydrase"/>
    <property type="match status" value="1"/>
</dbReference>
<feature type="domain" description="Tyrosine specific protein phosphatases" evidence="17">
    <location>
        <begin position="1056"/>
        <end position="1130"/>
    </location>
</feature>
<dbReference type="PROSITE" id="PS50055">
    <property type="entry name" value="TYR_PHOSPHATASE_PTP"/>
    <property type="match status" value="2"/>
</dbReference>
<feature type="domain" description="Tyrosine-protein phosphatase" evidence="16">
    <location>
        <begin position="878"/>
        <end position="1139"/>
    </location>
</feature>
<evidence type="ECO:0000259" key="17">
    <source>
        <dbReference type="PROSITE" id="PS50056"/>
    </source>
</evidence>
<dbReference type="PANTHER" id="PTHR19134">
    <property type="entry name" value="RECEPTOR-TYPE TYROSINE-PROTEIN PHOSPHATASE"/>
    <property type="match status" value="1"/>
</dbReference>
<dbReference type="GO" id="GO:0016020">
    <property type="term" value="C:membrane"/>
    <property type="evidence" value="ECO:0007669"/>
    <property type="project" value="UniProtKB-SubCell"/>
</dbReference>
<evidence type="ECO:0000256" key="11">
    <source>
        <dbReference type="ARBA" id="ARBA00023157"/>
    </source>
</evidence>
<dbReference type="PROSITE" id="PS00383">
    <property type="entry name" value="TYR_PHOSPHATASE_1"/>
    <property type="match status" value="1"/>
</dbReference>
<keyword evidence="21" id="KW-1185">Reference proteome</keyword>
<evidence type="ECO:0000256" key="8">
    <source>
        <dbReference type="ARBA" id="ARBA00022912"/>
    </source>
</evidence>
<feature type="domain" description="Alpha-carbonic anhydrase" evidence="19">
    <location>
        <begin position="39"/>
        <end position="303"/>
    </location>
</feature>
<dbReference type="InterPro" id="IPR000387">
    <property type="entry name" value="Tyr_Pase_dom"/>
</dbReference>
<feature type="domain" description="Tyrosine-protein phosphatase" evidence="16">
    <location>
        <begin position="577"/>
        <end position="847"/>
    </location>
</feature>
<accession>A0A3Q1HK94</accession>
<dbReference type="SMART" id="SM00194">
    <property type="entry name" value="PTPc"/>
    <property type="match status" value="2"/>
</dbReference>
<evidence type="ECO:0000256" key="7">
    <source>
        <dbReference type="ARBA" id="ARBA00022801"/>
    </source>
</evidence>
<dbReference type="InterPro" id="IPR016130">
    <property type="entry name" value="Tyr_Pase_AS"/>
</dbReference>
<dbReference type="SUPFAM" id="SSF52799">
    <property type="entry name" value="(Phosphotyrosine protein) phosphatases II"/>
    <property type="match status" value="2"/>
</dbReference>
<evidence type="ECO:0000256" key="12">
    <source>
        <dbReference type="ARBA" id="ARBA00023180"/>
    </source>
</evidence>
<evidence type="ECO:0000256" key="5">
    <source>
        <dbReference type="ARBA" id="ARBA00022729"/>
    </source>
</evidence>
<dbReference type="InterPro" id="IPR036398">
    <property type="entry name" value="CA_dom_sf"/>
</dbReference>
<evidence type="ECO:0000256" key="9">
    <source>
        <dbReference type="ARBA" id="ARBA00022989"/>
    </source>
</evidence>
<dbReference type="AlphaFoldDB" id="A0A3Q1HK94"/>
<evidence type="ECO:0000256" key="15">
    <source>
        <dbReference type="SAM" id="SignalP"/>
    </source>
</evidence>
<keyword evidence="9 14" id="KW-1133">Transmembrane helix</keyword>
<feature type="signal peptide" evidence="15">
    <location>
        <begin position="1"/>
        <end position="24"/>
    </location>
</feature>
<dbReference type="FunFam" id="3.90.190.10:FF:000068">
    <property type="entry name" value="receptor-type tyrosine-protein phosphatase zeta"/>
    <property type="match status" value="1"/>
</dbReference>
<dbReference type="InterPro" id="IPR003595">
    <property type="entry name" value="Tyr_Pase_cat"/>
</dbReference>
<feature type="transmembrane region" description="Helical" evidence="14">
    <location>
        <begin position="490"/>
        <end position="511"/>
    </location>
</feature>
<evidence type="ECO:0000256" key="3">
    <source>
        <dbReference type="ARBA" id="ARBA00013064"/>
    </source>
</evidence>
<keyword evidence="5 15" id="KW-0732">Signal</keyword>
<evidence type="ECO:0000256" key="13">
    <source>
        <dbReference type="ARBA" id="ARBA00051722"/>
    </source>
</evidence>
<dbReference type="InterPro" id="IPR036116">
    <property type="entry name" value="FN3_sf"/>
</dbReference>
<reference evidence="20" key="2">
    <citation type="submission" date="2025-08" db="UniProtKB">
        <authorList>
            <consortium name="Ensembl"/>
        </authorList>
    </citation>
    <scope>IDENTIFICATION</scope>
</reference>
<feature type="chain" id="PRO_5043915800" description="protein-tyrosine-phosphatase" evidence="15">
    <location>
        <begin position="25"/>
        <end position="1173"/>
    </location>
</feature>
<proteinExistence type="inferred from homology"/>
<dbReference type="InterPro" id="IPR000242">
    <property type="entry name" value="PTP_cat"/>
</dbReference>
<dbReference type="InterPro" id="IPR041887">
    <property type="entry name" value="Alpha_CARP_receptor-type"/>
</dbReference>
<dbReference type="EC" id="3.1.3.48" evidence="3"/>
<comment type="similarity">
    <text evidence="2">Belongs to the protein-tyrosine phosphatase family. Receptor class 5 subfamily.</text>
</comment>
<dbReference type="InterPro" id="IPR013783">
    <property type="entry name" value="Ig-like_fold"/>
</dbReference>
<keyword evidence="4 14" id="KW-0812">Transmembrane</keyword>
<dbReference type="InterPro" id="IPR001148">
    <property type="entry name" value="CA_dom"/>
</dbReference>
<dbReference type="SMART" id="SM01057">
    <property type="entry name" value="Carb_anhydrase"/>
    <property type="match status" value="1"/>
</dbReference>
<dbReference type="SMART" id="SM00060">
    <property type="entry name" value="FN3"/>
    <property type="match status" value="1"/>
</dbReference>
<comment type="catalytic activity">
    <reaction evidence="13">
        <text>O-phospho-L-tyrosyl-[protein] + H2O = L-tyrosyl-[protein] + phosphate</text>
        <dbReference type="Rhea" id="RHEA:10684"/>
        <dbReference type="Rhea" id="RHEA-COMP:10136"/>
        <dbReference type="Rhea" id="RHEA-COMP:20101"/>
        <dbReference type="ChEBI" id="CHEBI:15377"/>
        <dbReference type="ChEBI" id="CHEBI:43474"/>
        <dbReference type="ChEBI" id="CHEBI:46858"/>
        <dbReference type="ChEBI" id="CHEBI:61978"/>
        <dbReference type="EC" id="3.1.3.48"/>
    </reaction>
</comment>
<evidence type="ECO:0000256" key="10">
    <source>
        <dbReference type="ARBA" id="ARBA00023136"/>
    </source>
</evidence>
<dbReference type="GeneTree" id="ENSGT00940000155529"/>
<dbReference type="PROSITE" id="PS51144">
    <property type="entry name" value="ALPHA_CA_2"/>
    <property type="match status" value="1"/>
</dbReference>
<feature type="domain" description="Fibronectin type-III" evidence="18">
    <location>
        <begin position="321"/>
        <end position="418"/>
    </location>
</feature>
<dbReference type="PROSITE" id="PS50853">
    <property type="entry name" value="FN3"/>
    <property type="match status" value="1"/>
</dbReference>
<dbReference type="InterPro" id="IPR003961">
    <property type="entry name" value="FN3_dom"/>
</dbReference>
<keyword evidence="7" id="KW-0378">Hydrolase</keyword>
<evidence type="ECO:0000256" key="6">
    <source>
        <dbReference type="ARBA" id="ARBA00022737"/>
    </source>
</evidence>
<dbReference type="PROSITE" id="PS50056">
    <property type="entry name" value="TYR_PHOSPHATASE_2"/>
    <property type="match status" value="2"/>
</dbReference>
<evidence type="ECO:0000259" key="16">
    <source>
        <dbReference type="PROSITE" id="PS50055"/>
    </source>
</evidence>
<dbReference type="GO" id="GO:0004725">
    <property type="term" value="F:protein tyrosine phosphatase activity"/>
    <property type="evidence" value="ECO:0007669"/>
    <property type="project" value="UniProtKB-EC"/>
</dbReference>
<dbReference type="Gene3D" id="3.90.190.10">
    <property type="entry name" value="Protein tyrosine phosphatase superfamily"/>
    <property type="match status" value="2"/>
</dbReference>